<comment type="caution">
    <text evidence="1">The sequence shown here is derived from an EMBL/GenBank/DDBJ whole genome shotgun (WGS) entry which is preliminary data.</text>
</comment>
<gene>
    <name evidence="1" type="ORF">DWW89_10120</name>
</gene>
<accession>A0A412RKL2</accession>
<proteinExistence type="predicted"/>
<evidence type="ECO:0000313" key="1">
    <source>
        <dbReference type="EMBL" id="RGU23058.1"/>
    </source>
</evidence>
<reference evidence="1 2" key="1">
    <citation type="submission" date="2018-08" db="EMBL/GenBank/DDBJ databases">
        <title>A genome reference for cultivated species of the human gut microbiota.</title>
        <authorList>
            <person name="Zou Y."/>
            <person name="Xue W."/>
            <person name="Luo G."/>
        </authorList>
    </citation>
    <scope>NUCLEOTIDE SEQUENCE [LARGE SCALE GENOMIC DNA]</scope>
    <source>
        <strain evidence="1 2">AF17-27</strain>
    </source>
</reference>
<organism evidence="1 2">
    <name type="scientific">Agathobacter rectalis</name>
    <dbReference type="NCBI Taxonomy" id="39491"/>
    <lineage>
        <taxon>Bacteria</taxon>
        <taxon>Bacillati</taxon>
        <taxon>Bacillota</taxon>
        <taxon>Clostridia</taxon>
        <taxon>Lachnospirales</taxon>
        <taxon>Lachnospiraceae</taxon>
        <taxon>Agathobacter</taxon>
    </lineage>
</organism>
<dbReference type="EMBL" id="QRXR01000015">
    <property type="protein sequence ID" value="RGU23058.1"/>
    <property type="molecule type" value="Genomic_DNA"/>
</dbReference>
<dbReference type="AlphaFoldDB" id="A0A412RKL2"/>
<name>A0A412RKL2_9FIRM</name>
<dbReference type="Proteomes" id="UP000283765">
    <property type="component" value="Unassembled WGS sequence"/>
</dbReference>
<protein>
    <submittedName>
        <fullName evidence="1">Uncharacterized protein</fullName>
    </submittedName>
</protein>
<sequence length="84" mass="9666">MVEKPGISPICGKKPAHAEIRVHKICVFLGRMVHTHGRIKGWGKLLKKKPPPFRITKRVSELFRKTENSVVPFRKRGFVLKKLP</sequence>
<evidence type="ECO:0000313" key="2">
    <source>
        <dbReference type="Proteomes" id="UP000283765"/>
    </source>
</evidence>